<feature type="non-terminal residue" evidence="1">
    <location>
        <position position="1"/>
    </location>
</feature>
<reference evidence="1" key="1">
    <citation type="journal article" date="2019" name="Sci. Rep.">
        <title>Draft genome of Tanacetum cinerariifolium, the natural source of mosquito coil.</title>
        <authorList>
            <person name="Yamashiro T."/>
            <person name="Shiraishi A."/>
            <person name="Satake H."/>
            <person name="Nakayama K."/>
        </authorList>
    </citation>
    <scope>NUCLEOTIDE SEQUENCE</scope>
</reference>
<sequence length="31" mass="3470">LGVLGLCRSEWWSGWEVVEWMGSSEDLCGVV</sequence>
<evidence type="ECO:0000313" key="1">
    <source>
        <dbReference type="EMBL" id="GFC77782.1"/>
    </source>
</evidence>
<name>A0A699R1Q9_TANCI</name>
<dbReference type="EMBL" id="BKCJ011062616">
    <property type="protein sequence ID" value="GFC77782.1"/>
    <property type="molecule type" value="Genomic_DNA"/>
</dbReference>
<accession>A0A699R1Q9</accession>
<organism evidence="1">
    <name type="scientific">Tanacetum cinerariifolium</name>
    <name type="common">Dalmatian daisy</name>
    <name type="synonym">Chrysanthemum cinerariifolium</name>
    <dbReference type="NCBI Taxonomy" id="118510"/>
    <lineage>
        <taxon>Eukaryota</taxon>
        <taxon>Viridiplantae</taxon>
        <taxon>Streptophyta</taxon>
        <taxon>Embryophyta</taxon>
        <taxon>Tracheophyta</taxon>
        <taxon>Spermatophyta</taxon>
        <taxon>Magnoliopsida</taxon>
        <taxon>eudicotyledons</taxon>
        <taxon>Gunneridae</taxon>
        <taxon>Pentapetalae</taxon>
        <taxon>asterids</taxon>
        <taxon>campanulids</taxon>
        <taxon>Asterales</taxon>
        <taxon>Asteraceae</taxon>
        <taxon>Asteroideae</taxon>
        <taxon>Anthemideae</taxon>
        <taxon>Anthemidinae</taxon>
        <taxon>Tanacetum</taxon>
    </lineage>
</organism>
<gene>
    <name evidence="1" type="ORF">Tci_849752</name>
</gene>
<dbReference type="AlphaFoldDB" id="A0A699R1Q9"/>
<proteinExistence type="predicted"/>
<comment type="caution">
    <text evidence="1">The sequence shown here is derived from an EMBL/GenBank/DDBJ whole genome shotgun (WGS) entry which is preliminary data.</text>
</comment>
<protein>
    <submittedName>
        <fullName evidence="1">Uncharacterized protein</fullName>
    </submittedName>
</protein>